<gene>
    <name evidence="1" type="ORF">CRG98_029439</name>
</gene>
<accession>A0A2I0J1U3</accession>
<keyword evidence="2" id="KW-1185">Reference proteome</keyword>
<reference evidence="1 2" key="1">
    <citation type="submission" date="2017-11" db="EMBL/GenBank/DDBJ databases">
        <title>De-novo sequencing of pomegranate (Punica granatum L.) genome.</title>
        <authorList>
            <person name="Akparov Z."/>
            <person name="Amiraslanov A."/>
            <person name="Hajiyeva S."/>
            <person name="Abbasov M."/>
            <person name="Kaur K."/>
            <person name="Hamwieh A."/>
            <person name="Solovyev V."/>
            <person name="Salamov A."/>
            <person name="Braich B."/>
            <person name="Kosarev P."/>
            <person name="Mahmoud A."/>
            <person name="Hajiyev E."/>
            <person name="Babayeva S."/>
            <person name="Izzatullayeva V."/>
            <person name="Mammadov A."/>
            <person name="Mammadov A."/>
            <person name="Sharifova S."/>
            <person name="Ojaghi J."/>
            <person name="Eynullazada K."/>
            <person name="Bayramov B."/>
            <person name="Abdulazimova A."/>
            <person name="Shahmuradov I."/>
        </authorList>
    </citation>
    <scope>NUCLEOTIDE SEQUENCE [LARGE SCALE GENOMIC DNA]</scope>
    <source>
        <strain evidence="2">cv. AG2017</strain>
        <tissue evidence="1">Leaf</tissue>
    </source>
</reference>
<organism evidence="1 2">
    <name type="scientific">Punica granatum</name>
    <name type="common">Pomegranate</name>
    <dbReference type="NCBI Taxonomy" id="22663"/>
    <lineage>
        <taxon>Eukaryota</taxon>
        <taxon>Viridiplantae</taxon>
        <taxon>Streptophyta</taxon>
        <taxon>Embryophyta</taxon>
        <taxon>Tracheophyta</taxon>
        <taxon>Spermatophyta</taxon>
        <taxon>Magnoliopsida</taxon>
        <taxon>eudicotyledons</taxon>
        <taxon>Gunneridae</taxon>
        <taxon>Pentapetalae</taxon>
        <taxon>rosids</taxon>
        <taxon>malvids</taxon>
        <taxon>Myrtales</taxon>
        <taxon>Lythraceae</taxon>
        <taxon>Punica</taxon>
    </lineage>
</organism>
<proteinExistence type="predicted"/>
<dbReference type="AlphaFoldDB" id="A0A2I0J1U3"/>
<name>A0A2I0J1U3_PUNGR</name>
<protein>
    <submittedName>
        <fullName evidence="1">Uncharacterized protein</fullName>
    </submittedName>
</protein>
<sequence>MVDRVKEMNDCRSDSVAEFSERVCDGRRSACGSKRTQGPYRFRATGAFEQTGDDGFGGGGLKPKGFIRRISGIESYSSSSLVGKSRISWS</sequence>
<evidence type="ECO:0000313" key="1">
    <source>
        <dbReference type="EMBL" id="PKI50195.1"/>
    </source>
</evidence>
<evidence type="ECO:0000313" key="2">
    <source>
        <dbReference type="Proteomes" id="UP000233551"/>
    </source>
</evidence>
<dbReference type="Proteomes" id="UP000233551">
    <property type="component" value="Unassembled WGS sequence"/>
</dbReference>
<comment type="caution">
    <text evidence="1">The sequence shown here is derived from an EMBL/GenBank/DDBJ whole genome shotgun (WGS) entry which is preliminary data.</text>
</comment>
<dbReference type="EMBL" id="PGOL01002142">
    <property type="protein sequence ID" value="PKI50195.1"/>
    <property type="molecule type" value="Genomic_DNA"/>
</dbReference>